<feature type="region of interest" description="Disordered" evidence="2">
    <location>
        <begin position="99"/>
        <end position="131"/>
    </location>
</feature>
<dbReference type="SUPFAM" id="SSF55753">
    <property type="entry name" value="Actin depolymerizing proteins"/>
    <property type="match status" value="1"/>
</dbReference>
<evidence type="ECO:0000313" key="4">
    <source>
        <dbReference type="EMBL" id="KAG5455868.1"/>
    </source>
</evidence>
<feature type="compositionally biased region" description="Basic and acidic residues" evidence="2">
    <location>
        <begin position="99"/>
        <end position="122"/>
    </location>
</feature>
<keyword evidence="1" id="KW-0175">Coiled coil</keyword>
<name>A0A8H7ZMV7_9FUNG</name>
<evidence type="ECO:0000256" key="2">
    <source>
        <dbReference type="SAM" id="MobiDB-lite"/>
    </source>
</evidence>
<sequence length="360" mass="39735">MSDVLSSLQRLRELRERQAEEMARLDAALAEKRRVRAEERAALRAGPLRSGRNGSSDSLVRAAEQALSTSRALSEARMIAVAAKEKAIQGEIRDRISRREDERQKESLRRTALRQQEEESRQKKTANVRGDPTAARITGVNGAETVLFGVFCRQGSRPKPKAYVNKPAELYGTDFSRPPENPEITALQRRRSELLQDQPQTLQKFETQGRAFIDAIARATGDRRNLMTVTQTVDPVASRKDVAGAVGEVAGEASAAPRPTKPAVLVPRLALDYSDLFDRRVGKSAGVMVFRIERLRPVALPSAAHGALCVADCYVVLQTSFDTGGAARWNIWQWCGSKATLDKRACSAMHAINLRNYLGS</sequence>
<dbReference type="Proteomes" id="UP000673691">
    <property type="component" value="Unassembled WGS sequence"/>
</dbReference>
<protein>
    <recommendedName>
        <fullName evidence="3">Gelsolin-like domain-containing protein</fullName>
    </recommendedName>
</protein>
<feature type="coiled-coil region" evidence="1">
    <location>
        <begin position="8"/>
        <end position="35"/>
    </location>
</feature>
<dbReference type="AlphaFoldDB" id="A0A8H7ZMV7"/>
<keyword evidence="5" id="KW-1185">Reference proteome</keyword>
<comment type="caution">
    <text evidence="4">The sequence shown here is derived from an EMBL/GenBank/DDBJ whole genome shotgun (WGS) entry which is preliminary data.</text>
</comment>
<reference evidence="4 5" key="1">
    <citation type="journal article" name="Sci. Rep.">
        <title>Genome-scale phylogenetic analyses confirm Olpidium as the closest living zoosporic fungus to the non-flagellated, terrestrial fungi.</title>
        <authorList>
            <person name="Chang Y."/>
            <person name="Rochon D."/>
            <person name="Sekimoto S."/>
            <person name="Wang Y."/>
            <person name="Chovatia M."/>
            <person name="Sandor L."/>
            <person name="Salamov A."/>
            <person name="Grigoriev I.V."/>
            <person name="Stajich J.E."/>
            <person name="Spatafora J.W."/>
        </authorList>
    </citation>
    <scope>NUCLEOTIDE SEQUENCE [LARGE SCALE GENOMIC DNA]</scope>
    <source>
        <strain evidence="4">S191</strain>
    </source>
</reference>
<accession>A0A8H7ZMV7</accession>
<dbReference type="EMBL" id="JAEFCI010012662">
    <property type="protein sequence ID" value="KAG5455868.1"/>
    <property type="molecule type" value="Genomic_DNA"/>
</dbReference>
<dbReference type="OrthoDB" id="6375767at2759"/>
<evidence type="ECO:0000256" key="1">
    <source>
        <dbReference type="SAM" id="Coils"/>
    </source>
</evidence>
<evidence type="ECO:0000259" key="3">
    <source>
        <dbReference type="Pfam" id="PF00626"/>
    </source>
</evidence>
<feature type="non-terminal residue" evidence="4">
    <location>
        <position position="360"/>
    </location>
</feature>
<organism evidence="4 5">
    <name type="scientific">Olpidium bornovanus</name>
    <dbReference type="NCBI Taxonomy" id="278681"/>
    <lineage>
        <taxon>Eukaryota</taxon>
        <taxon>Fungi</taxon>
        <taxon>Fungi incertae sedis</taxon>
        <taxon>Olpidiomycota</taxon>
        <taxon>Olpidiomycotina</taxon>
        <taxon>Olpidiomycetes</taxon>
        <taxon>Olpidiales</taxon>
        <taxon>Olpidiaceae</taxon>
        <taxon>Olpidium</taxon>
    </lineage>
</organism>
<evidence type="ECO:0000313" key="5">
    <source>
        <dbReference type="Proteomes" id="UP000673691"/>
    </source>
</evidence>
<feature type="domain" description="Gelsolin-like" evidence="3">
    <location>
        <begin position="302"/>
        <end position="355"/>
    </location>
</feature>
<proteinExistence type="predicted"/>
<dbReference type="InterPro" id="IPR029006">
    <property type="entry name" value="ADF-H/Gelsolin-like_dom_sf"/>
</dbReference>
<dbReference type="Gene3D" id="3.40.20.10">
    <property type="entry name" value="Severin"/>
    <property type="match status" value="1"/>
</dbReference>
<dbReference type="InterPro" id="IPR007123">
    <property type="entry name" value="Gelsolin-like_dom"/>
</dbReference>
<gene>
    <name evidence="4" type="ORF">BJ554DRAFT_4563</name>
</gene>
<dbReference type="Pfam" id="PF00626">
    <property type="entry name" value="Gelsolin"/>
    <property type="match status" value="1"/>
</dbReference>